<dbReference type="AlphaFoldDB" id="A0A0U3TJF7"/>
<dbReference type="KEGG" id="aer:AERYTH_13845"/>
<dbReference type="Proteomes" id="UP000067689">
    <property type="component" value="Chromosome"/>
</dbReference>
<evidence type="ECO:0000313" key="1">
    <source>
        <dbReference type="EMBL" id="ALX05703.1"/>
    </source>
</evidence>
<dbReference type="Gene3D" id="3.30.530.20">
    <property type="match status" value="1"/>
</dbReference>
<name>A0A0U3TJF7_9ACTN</name>
<dbReference type="Pfam" id="PF10604">
    <property type="entry name" value="Polyketide_cyc2"/>
    <property type="match status" value="1"/>
</dbReference>
<accession>A0A0U3TJF7</accession>
<evidence type="ECO:0000313" key="2">
    <source>
        <dbReference type="Proteomes" id="UP000067689"/>
    </source>
</evidence>
<sequence>MRQLTVHRHVDAEPDIVWSLLVDLDAWPRWGPSVQHASLDDEAPLGLGSTGHVRTAVGLSLPFAITSFEPGRAWGWSVAGVPATTHAVRPEVDGCRLSMGAPLWAPAYLPVLAAALVRIDRLATARR</sequence>
<dbReference type="InterPro" id="IPR023393">
    <property type="entry name" value="START-like_dom_sf"/>
</dbReference>
<organism evidence="1 2">
    <name type="scientific">Aeromicrobium erythreum</name>
    <dbReference type="NCBI Taxonomy" id="2041"/>
    <lineage>
        <taxon>Bacteria</taxon>
        <taxon>Bacillati</taxon>
        <taxon>Actinomycetota</taxon>
        <taxon>Actinomycetes</taxon>
        <taxon>Propionibacteriales</taxon>
        <taxon>Nocardioidaceae</taxon>
        <taxon>Aeromicrobium</taxon>
    </lineage>
</organism>
<reference evidence="1 2" key="1">
    <citation type="journal article" date="1991" name="Int. J. Syst. Bacteriol.">
        <title>Description of the erythromycin-producing bacterium Arthrobacter sp. strain NRRL B-3381 as Aeromicrobium erythreum gen. nov., sp. nov.</title>
        <authorList>
            <person name="Miller E.S."/>
            <person name="Woese C.R."/>
            <person name="Brenner S."/>
        </authorList>
    </citation>
    <scope>NUCLEOTIDE SEQUENCE [LARGE SCALE GENOMIC DNA]</scope>
    <source>
        <strain evidence="1 2">AR18</strain>
    </source>
</reference>
<dbReference type="SUPFAM" id="SSF55961">
    <property type="entry name" value="Bet v1-like"/>
    <property type="match status" value="1"/>
</dbReference>
<gene>
    <name evidence="1" type="ORF">AERYTH_13845</name>
</gene>
<dbReference type="STRING" id="2041.AERYTH_13845"/>
<dbReference type="PATRIC" id="fig|2041.4.peg.2887"/>
<keyword evidence="2" id="KW-1185">Reference proteome</keyword>
<proteinExistence type="predicted"/>
<dbReference type="InterPro" id="IPR019587">
    <property type="entry name" value="Polyketide_cyclase/dehydratase"/>
</dbReference>
<dbReference type="EMBL" id="CP011502">
    <property type="protein sequence ID" value="ALX05703.1"/>
    <property type="molecule type" value="Genomic_DNA"/>
</dbReference>
<dbReference type="RefSeq" id="WP_067859908.1">
    <property type="nucleotide sequence ID" value="NZ_CP011502.1"/>
</dbReference>
<protein>
    <submittedName>
        <fullName evidence="1">Polyketide cyclase</fullName>
    </submittedName>
</protein>